<reference evidence="1 2" key="1">
    <citation type="journal article" date="2016" name="Proc. Natl. Acad. Sci. U.S.A.">
        <title>Comparative genomics of biotechnologically important yeasts.</title>
        <authorList>
            <person name="Riley R."/>
            <person name="Haridas S."/>
            <person name="Wolfe K.H."/>
            <person name="Lopes M.R."/>
            <person name="Hittinger C.T."/>
            <person name="Goeker M."/>
            <person name="Salamov A.A."/>
            <person name="Wisecaver J.H."/>
            <person name="Long T.M."/>
            <person name="Calvey C.H."/>
            <person name="Aerts A.L."/>
            <person name="Barry K.W."/>
            <person name="Choi C."/>
            <person name="Clum A."/>
            <person name="Coughlan A.Y."/>
            <person name="Deshpande S."/>
            <person name="Douglass A.P."/>
            <person name="Hanson S.J."/>
            <person name="Klenk H.-P."/>
            <person name="LaButti K.M."/>
            <person name="Lapidus A."/>
            <person name="Lindquist E.A."/>
            <person name="Lipzen A.M."/>
            <person name="Meier-Kolthoff J.P."/>
            <person name="Ohm R.A."/>
            <person name="Otillar R.P."/>
            <person name="Pangilinan J.L."/>
            <person name="Peng Y."/>
            <person name="Rokas A."/>
            <person name="Rosa C.A."/>
            <person name="Scheuner C."/>
            <person name="Sibirny A.A."/>
            <person name="Slot J.C."/>
            <person name="Stielow J.B."/>
            <person name="Sun H."/>
            <person name="Kurtzman C.P."/>
            <person name="Blackwell M."/>
            <person name="Grigoriev I.V."/>
            <person name="Jeffries T.W."/>
        </authorList>
    </citation>
    <scope>NUCLEOTIDE SEQUENCE [LARGE SCALE GENOMIC DNA]</scope>
    <source>
        <strain evidence="1 2">NRRL Y-2026</strain>
    </source>
</reference>
<evidence type="ECO:0000313" key="2">
    <source>
        <dbReference type="Proteomes" id="UP000094455"/>
    </source>
</evidence>
<dbReference type="InterPro" id="IPR052058">
    <property type="entry name" value="Alcohol_O-acetyltransferase"/>
</dbReference>
<dbReference type="InterPro" id="IPR010828">
    <property type="entry name" value="Atf2/Sli1-like"/>
</dbReference>
<protein>
    <recommendedName>
        <fullName evidence="3">Alcohol acetyltransferase</fullName>
    </recommendedName>
</protein>
<dbReference type="GeneID" id="30180078"/>
<dbReference type="PANTHER" id="PTHR28037:SF2">
    <property type="entry name" value="ACR018CP"/>
    <property type="match status" value="1"/>
</dbReference>
<proteinExistence type="predicted"/>
<dbReference type="GO" id="GO:0008080">
    <property type="term" value="F:N-acetyltransferase activity"/>
    <property type="evidence" value="ECO:0007669"/>
    <property type="project" value="TreeGrafter"/>
</dbReference>
<name>A0A1E3NFU5_9ASCO</name>
<dbReference type="EMBL" id="KV454005">
    <property type="protein sequence ID" value="ODQ44999.1"/>
    <property type="molecule type" value="Genomic_DNA"/>
</dbReference>
<dbReference type="RefSeq" id="XP_019016112.1">
    <property type="nucleotide sequence ID" value="XM_019163391.1"/>
</dbReference>
<dbReference type="Pfam" id="PF07247">
    <property type="entry name" value="AATase"/>
    <property type="match status" value="1"/>
</dbReference>
<dbReference type="AlphaFoldDB" id="A0A1E3NFU5"/>
<gene>
    <name evidence="1" type="ORF">PICMEDRAFT_59838</name>
</gene>
<dbReference type="OrthoDB" id="2150604at2759"/>
<organism evidence="1 2">
    <name type="scientific">Pichia membranifaciens NRRL Y-2026</name>
    <dbReference type="NCBI Taxonomy" id="763406"/>
    <lineage>
        <taxon>Eukaryota</taxon>
        <taxon>Fungi</taxon>
        <taxon>Dikarya</taxon>
        <taxon>Ascomycota</taxon>
        <taxon>Saccharomycotina</taxon>
        <taxon>Pichiomycetes</taxon>
        <taxon>Pichiales</taxon>
        <taxon>Pichiaceae</taxon>
        <taxon>Pichia</taxon>
    </lineage>
</organism>
<keyword evidence="2" id="KW-1185">Reference proteome</keyword>
<evidence type="ECO:0000313" key="1">
    <source>
        <dbReference type="EMBL" id="ODQ44999.1"/>
    </source>
</evidence>
<dbReference type="PANTHER" id="PTHR28037">
    <property type="entry name" value="ALCOHOL O-ACETYLTRANSFERASE 1-RELATED"/>
    <property type="match status" value="1"/>
</dbReference>
<accession>A0A1E3NFU5</accession>
<dbReference type="STRING" id="763406.A0A1E3NFU5"/>
<dbReference type="Proteomes" id="UP000094455">
    <property type="component" value="Unassembled WGS sequence"/>
</dbReference>
<sequence>MNITEPGPFKGLNEHPLYKQFRDMSYVELFFFWRTQLDHYSNYRILVEYNEELTTEKVYHALTRMMYKYSALTMDLMPSSTSKFGHQFVVVDEVRLSDVVEFIQDDKLANVEGILEKYHKESLRYGKNKPLWRLKVINGKYALFFCNHILYDGTSGKNFHIELSKEIANGIPKIISGSFTGLDSIVFEKSMVEFDQYQLPPSPVDIIDYNKPYSGLLYIVLAALLPTKLSNLIKRWFSGNPYTSILAFDEVEYKSFRSNPKNTSSSRVINLDSFQLNSLIKTARLHNVKLTSLITVLAHISMGKFIASSGKDTVTSIPINIRGSIKMEKANKLCNNFSPLFGLYMGAIRLQLPSINKLCPDGQINWSLATFVNKYIHENISTSRLLLGVLKFINIKRFIVKEHEEEKKATFELSNLGQIGAEHKNIIGAWFDQPGCLFSANMISCGSGGTIVLRCCNEEWVDEFRNRLEKNILSLLPDEEL</sequence>
<evidence type="ECO:0008006" key="3">
    <source>
        <dbReference type="Google" id="ProtNLM"/>
    </source>
</evidence>